<dbReference type="EMBL" id="BEYU01001886">
    <property type="protein sequence ID" value="GBG16328.1"/>
    <property type="molecule type" value="Genomic_DNA"/>
</dbReference>
<sequence>MCNHKTSKFAVNVQACVDARRRFTMIHVYSSGGTNDESRPDLGDFWFIGDGGYALDDHVMIPYRQYRRHAGVTADQARGFNIKASSLRSAV</sequence>
<feature type="non-terminal residue" evidence="1">
    <location>
        <position position="91"/>
    </location>
</feature>
<dbReference type="Proteomes" id="UP000241890">
    <property type="component" value="Unassembled WGS sequence"/>
</dbReference>
<dbReference type="InParanoid" id="A0A2R5FGC7"/>
<proteinExistence type="predicted"/>
<protein>
    <submittedName>
        <fullName evidence="1">Uncharacterized protein</fullName>
    </submittedName>
</protein>
<evidence type="ECO:0000313" key="2">
    <source>
        <dbReference type="Proteomes" id="UP000241890"/>
    </source>
</evidence>
<keyword evidence="2" id="KW-1185">Reference proteome</keyword>
<gene>
    <name evidence="1" type="ORF">FCC1311_118032</name>
</gene>
<name>A0A2R5FGC7_9STRA</name>
<comment type="caution">
    <text evidence="1">The sequence shown here is derived from an EMBL/GenBank/DDBJ whole genome shotgun (WGS) entry which is preliminary data.</text>
</comment>
<organism evidence="1 2">
    <name type="scientific">Hondaea fermentalgiana</name>
    <dbReference type="NCBI Taxonomy" id="2315210"/>
    <lineage>
        <taxon>Eukaryota</taxon>
        <taxon>Sar</taxon>
        <taxon>Stramenopiles</taxon>
        <taxon>Bigyra</taxon>
        <taxon>Labyrinthulomycetes</taxon>
        <taxon>Thraustochytrida</taxon>
        <taxon>Thraustochytriidae</taxon>
        <taxon>Hondaea</taxon>
    </lineage>
</organism>
<dbReference type="AlphaFoldDB" id="A0A2R5FGC7"/>
<accession>A0A2R5FGC7</accession>
<evidence type="ECO:0000313" key="1">
    <source>
        <dbReference type="EMBL" id="GBG16328.1"/>
    </source>
</evidence>
<reference evidence="1 2" key="1">
    <citation type="submission" date="2017-12" db="EMBL/GenBank/DDBJ databases">
        <title>Sequencing, de novo assembly and annotation of complete genome of a new Thraustochytrid species, strain FCC1311.</title>
        <authorList>
            <person name="Sedici K."/>
            <person name="Godart F."/>
            <person name="Aiese Cigliano R."/>
            <person name="Sanseverino W."/>
            <person name="Barakat M."/>
            <person name="Ortet P."/>
            <person name="Marechal E."/>
            <person name="Cagnac O."/>
            <person name="Amato A."/>
        </authorList>
    </citation>
    <scope>NUCLEOTIDE SEQUENCE [LARGE SCALE GENOMIC DNA]</scope>
</reference>